<sequence>MNMTEGEICRQYRSAKDRASQLQILADLNCVLRLEIIKILMHNGEQVRLPLAAKGKKRTTELTDEEYTAALFRRLDVLDREISKREREYREIVAVMKGAGRYKCGKKVRNAAQLSEK</sequence>
<protein>
    <submittedName>
        <fullName evidence="1">Uncharacterized protein</fullName>
    </submittedName>
</protein>
<dbReference type="AlphaFoldDB" id="A0A6L6XDJ2"/>
<evidence type="ECO:0000313" key="1">
    <source>
        <dbReference type="EMBL" id="MVQ45018.1"/>
    </source>
</evidence>
<name>A0A6L6XDJ2_9FIRM</name>
<organism evidence="1 2">
    <name type="scientific">Roseburia intestinalis</name>
    <dbReference type="NCBI Taxonomy" id="166486"/>
    <lineage>
        <taxon>Bacteria</taxon>
        <taxon>Bacillati</taxon>
        <taxon>Bacillota</taxon>
        <taxon>Clostridia</taxon>
        <taxon>Lachnospirales</taxon>
        <taxon>Lachnospiraceae</taxon>
        <taxon>Roseburia</taxon>
    </lineage>
</organism>
<comment type="caution">
    <text evidence="1">The sequence shown here is derived from an EMBL/GenBank/DDBJ whole genome shotgun (WGS) entry which is preliminary data.</text>
</comment>
<dbReference type="Proteomes" id="UP000479531">
    <property type="component" value="Unassembled WGS sequence"/>
</dbReference>
<evidence type="ECO:0000313" key="2">
    <source>
        <dbReference type="Proteomes" id="UP000479531"/>
    </source>
</evidence>
<accession>A0A6L6XDJ2</accession>
<gene>
    <name evidence="1" type="ORF">GCK47_04705</name>
</gene>
<dbReference type="RefSeq" id="WP_157350154.1">
    <property type="nucleotide sequence ID" value="NZ_WGGT01000004.1"/>
</dbReference>
<reference evidence="1 2" key="1">
    <citation type="submission" date="2019-10" db="EMBL/GenBank/DDBJ databases">
        <title>Roseburia spp. ameliorate alcoholic fatty liver via restoration of gut barrier function.</title>
        <authorList>
            <person name="Seo B."/>
            <person name="Ko G."/>
        </authorList>
    </citation>
    <scope>NUCLEOTIDE SEQUENCE [LARGE SCALE GENOMIC DNA]</scope>
    <source>
        <strain evidence="1 2">SNUG30017</strain>
    </source>
</reference>
<dbReference type="EMBL" id="WGGT01000004">
    <property type="protein sequence ID" value="MVQ45018.1"/>
    <property type="molecule type" value="Genomic_DNA"/>
</dbReference>
<proteinExistence type="predicted"/>